<organism evidence="1 2">
    <name type="scientific">Enterococcus asini ATCC 700915</name>
    <dbReference type="NCBI Taxonomy" id="1158606"/>
    <lineage>
        <taxon>Bacteria</taxon>
        <taxon>Bacillati</taxon>
        <taxon>Bacillota</taxon>
        <taxon>Bacilli</taxon>
        <taxon>Lactobacillales</taxon>
        <taxon>Enterococcaceae</taxon>
        <taxon>Enterococcus</taxon>
    </lineage>
</organism>
<dbReference type="GeneID" id="78364367"/>
<dbReference type="InterPro" id="IPR013320">
    <property type="entry name" value="ConA-like_dom_sf"/>
</dbReference>
<evidence type="ECO:0000313" key="1">
    <source>
        <dbReference type="EMBL" id="EOH84392.1"/>
    </source>
</evidence>
<reference evidence="1 2" key="1">
    <citation type="submission" date="2013-02" db="EMBL/GenBank/DDBJ databases">
        <title>The Genome Sequence of Enterococcus asini ATCC_700915.</title>
        <authorList>
            <consortium name="The Broad Institute Genome Sequencing Platform"/>
            <consortium name="The Broad Institute Genome Sequencing Center for Infectious Disease"/>
            <person name="Earl A.M."/>
            <person name="Gilmore M.S."/>
            <person name="Lebreton F."/>
            <person name="Walker B."/>
            <person name="Young S.K."/>
            <person name="Zeng Q."/>
            <person name="Gargeya S."/>
            <person name="Fitzgerald M."/>
            <person name="Haas B."/>
            <person name="Abouelleil A."/>
            <person name="Alvarado L."/>
            <person name="Arachchi H.M."/>
            <person name="Berlin A.M."/>
            <person name="Chapman S.B."/>
            <person name="Dewar J."/>
            <person name="Goldberg J."/>
            <person name="Griggs A."/>
            <person name="Gujja S."/>
            <person name="Hansen M."/>
            <person name="Howarth C."/>
            <person name="Imamovic A."/>
            <person name="Larimer J."/>
            <person name="McCowan C."/>
            <person name="Murphy C."/>
            <person name="Neiman D."/>
            <person name="Pearson M."/>
            <person name="Priest M."/>
            <person name="Roberts A."/>
            <person name="Saif S."/>
            <person name="Shea T."/>
            <person name="Sisk P."/>
            <person name="Sykes S."/>
            <person name="Wortman J."/>
            <person name="Nusbaum C."/>
            <person name="Birren B."/>
        </authorList>
    </citation>
    <scope>NUCLEOTIDE SEQUENCE [LARGE SCALE GENOMIC DNA]</scope>
    <source>
        <strain evidence="1 2">ATCC 700915</strain>
    </source>
</reference>
<dbReference type="Pfam" id="PF09224">
    <property type="entry name" value="DUF1961"/>
    <property type="match status" value="1"/>
</dbReference>
<dbReference type="AlphaFoldDB" id="R2PJ41"/>
<dbReference type="InterPro" id="IPR015305">
    <property type="entry name" value="DUF1961"/>
</dbReference>
<dbReference type="eggNOG" id="ENOG502ZUE2">
    <property type="taxonomic scope" value="Bacteria"/>
</dbReference>
<dbReference type="Gene3D" id="2.60.120.200">
    <property type="match status" value="1"/>
</dbReference>
<proteinExistence type="predicted"/>
<evidence type="ECO:0008006" key="3">
    <source>
        <dbReference type="Google" id="ProtNLM"/>
    </source>
</evidence>
<keyword evidence="2" id="KW-1185">Reference proteome</keyword>
<protein>
    <recommendedName>
        <fullName evidence="3">DUF1961 domain-containing protein</fullName>
    </recommendedName>
</protein>
<gene>
    <name evidence="1" type="ORF">UAS_02324</name>
</gene>
<dbReference type="HOGENOM" id="CLU_1238456_0_0_9"/>
<sequence>MKQYRLIYENPLQTPEDVAGFITEGNPKISFDGGLVLTNGDDESLGDYAHFLYWVPQKFPDRIRIEWQFKPLEEPGLCMMFFSAMGQEKDLFDPSLPERNGYYPQYHSGAIDAYHISYYRRKYATERCFETCNLRKSHGFHLVAQGADPLPGVADVLEFYQLAIEKDGNHVRFWMNDLLLFSYEEDGAYGPALAEGYIGFRQMAPMKACYKDLKVYQKEE</sequence>
<dbReference type="RefSeq" id="WP_010754933.1">
    <property type="nucleotide sequence ID" value="NZ_ASVU01000001.1"/>
</dbReference>
<dbReference type="EMBL" id="AJAP01000025">
    <property type="protein sequence ID" value="EOH84392.1"/>
    <property type="molecule type" value="Genomic_DNA"/>
</dbReference>
<comment type="caution">
    <text evidence="1">The sequence shown here is derived from an EMBL/GenBank/DDBJ whole genome shotgun (WGS) entry which is preliminary data.</text>
</comment>
<dbReference type="SUPFAM" id="SSF49899">
    <property type="entry name" value="Concanavalin A-like lectins/glucanases"/>
    <property type="match status" value="1"/>
</dbReference>
<evidence type="ECO:0000313" key="2">
    <source>
        <dbReference type="Proteomes" id="UP000013777"/>
    </source>
</evidence>
<dbReference type="STRING" id="57732.RU94_GL000389"/>
<dbReference type="Proteomes" id="UP000013777">
    <property type="component" value="Unassembled WGS sequence"/>
</dbReference>
<dbReference type="PATRIC" id="fig|1158606.3.peg.2269"/>
<dbReference type="OrthoDB" id="7171052at2"/>
<name>R2PJ41_9ENTE</name>
<accession>R2PJ41</accession>